<evidence type="ECO:0000313" key="7">
    <source>
        <dbReference type="WBParaSite" id="L893_g15833.t1"/>
    </source>
</evidence>
<dbReference type="WBParaSite" id="L893_g15833.t1">
    <property type="protein sequence ID" value="L893_g15833.t1"/>
    <property type="gene ID" value="L893_g15833"/>
</dbReference>
<dbReference type="SUPFAM" id="SSF48452">
    <property type="entry name" value="TPR-like"/>
    <property type="match status" value="2"/>
</dbReference>
<comment type="subcellular location">
    <subcellularLocation>
        <location evidence="1">Nucleus</location>
    </subcellularLocation>
</comment>
<keyword evidence="3" id="KW-0677">Repeat</keyword>
<name>A0A1I7YGD3_9BILA</name>
<organism evidence="6 7">
    <name type="scientific">Steinernema glaseri</name>
    <dbReference type="NCBI Taxonomy" id="37863"/>
    <lineage>
        <taxon>Eukaryota</taxon>
        <taxon>Metazoa</taxon>
        <taxon>Ecdysozoa</taxon>
        <taxon>Nematoda</taxon>
        <taxon>Chromadorea</taxon>
        <taxon>Rhabditida</taxon>
        <taxon>Tylenchina</taxon>
        <taxon>Panagrolaimomorpha</taxon>
        <taxon>Strongyloidoidea</taxon>
        <taxon>Steinernematidae</taxon>
        <taxon>Steinernema</taxon>
    </lineage>
</organism>
<protein>
    <submittedName>
        <fullName evidence="7">TPR_REGION domain-containing protein</fullName>
    </submittedName>
</protein>
<keyword evidence="5" id="KW-0539">Nucleus</keyword>
<dbReference type="PANTHER" id="PTHR17204">
    <property type="entry name" value="PRE-MRNA PROCESSING PROTEIN PRP39-RELATED"/>
    <property type="match status" value="1"/>
</dbReference>
<evidence type="ECO:0000256" key="5">
    <source>
        <dbReference type="ARBA" id="ARBA00023242"/>
    </source>
</evidence>
<evidence type="ECO:0000313" key="6">
    <source>
        <dbReference type="Proteomes" id="UP000095287"/>
    </source>
</evidence>
<reference evidence="7" key="1">
    <citation type="submission" date="2016-11" db="UniProtKB">
        <authorList>
            <consortium name="WormBaseParasite"/>
        </authorList>
    </citation>
    <scope>IDENTIFICATION</scope>
</reference>
<dbReference type="GO" id="GO:0008380">
    <property type="term" value="P:RNA splicing"/>
    <property type="evidence" value="ECO:0007669"/>
    <property type="project" value="UniProtKB-KW"/>
</dbReference>
<dbReference type="Proteomes" id="UP000095287">
    <property type="component" value="Unplaced"/>
</dbReference>
<accession>A0A1I7YGD3</accession>
<evidence type="ECO:0000256" key="3">
    <source>
        <dbReference type="ARBA" id="ARBA00022737"/>
    </source>
</evidence>
<dbReference type="GO" id="GO:0006397">
    <property type="term" value="P:mRNA processing"/>
    <property type="evidence" value="ECO:0007669"/>
    <property type="project" value="UniProtKB-KW"/>
</dbReference>
<dbReference type="AlphaFoldDB" id="A0A1I7YGD3"/>
<evidence type="ECO:0000256" key="2">
    <source>
        <dbReference type="ARBA" id="ARBA00022664"/>
    </source>
</evidence>
<keyword evidence="2" id="KW-0507">mRNA processing</keyword>
<dbReference type="SMART" id="SM00386">
    <property type="entry name" value="HAT"/>
    <property type="match status" value="5"/>
</dbReference>
<keyword evidence="6" id="KW-1185">Reference proteome</keyword>
<dbReference type="Gene3D" id="1.25.40.10">
    <property type="entry name" value="Tetratricopeptide repeat domain"/>
    <property type="match status" value="1"/>
</dbReference>
<evidence type="ECO:0000256" key="1">
    <source>
        <dbReference type="ARBA" id="ARBA00004123"/>
    </source>
</evidence>
<dbReference type="GO" id="GO:0005634">
    <property type="term" value="C:nucleus"/>
    <property type="evidence" value="ECO:0007669"/>
    <property type="project" value="UniProtKB-SubCell"/>
</dbReference>
<sequence length="428" mass="48995">METGRTERLYRSQREEHEYSTESVLLMPFITESERDFIFAGIERGSKYDEDLRATIHLIEEELEKGDPAGIEEAFELAVFAYPSVTLFWHNKYDEDLRAAIHLIEEELEKGDPAGIEEAFELAVFSYPTVTLFWHKYLGWLDNCLKDPRKAVDAYERAVMVNPKCPEIMQLALIAYESAGESADRIDEVWEAAKNSIADPWWGRSLFTTYIFLLKRRVVDSGAKDFSIVEEAFKEGTAFLSQKFKHWDATFNYRLMHAYFLYSTAKDVAKARDIVRDILTSGGNTQPKVVIEAITFERHFGHDLDFCRHMLQQAVGSVAENAQLLFDYFIQFEREEGTLDDLMKAVAKVNSQADRVQLISLRRSTASPREKKDAISSLLEDVSFSSSTKHALQKLQSMQFRRSSGSFSPIGCPIPKRSREASRKLLAA</sequence>
<dbReference type="PANTHER" id="PTHR17204:SF25">
    <property type="entry name" value="RRM DOMAIN-CONTAINING PROTEIN"/>
    <property type="match status" value="1"/>
</dbReference>
<keyword evidence="4" id="KW-0508">mRNA splicing</keyword>
<proteinExistence type="predicted"/>
<evidence type="ECO:0000256" key="4">
    <source>
        <dbReference type="ARBA" id="ARBA00023187"/>
    </source>
</evidence>
<dbReference type="InterPro" id="IPR011990">
    <property type="entry name" value="TPR-like_helical_dom_sf"/>
</dbReference>
<dbReference type="InterPro" id="IPR003107">
    <property type="entry name" value="HAT"/>
</dbReference>